<dbReference type="SUPFAM" id="SSF52096">
    <property type="entry name" value="ClpP/crotonase"/>
    <property type="match status" value="1"/>
</dbReference>
<dbReference type="RefSeq" id="WP_219050482.1">
    <property type="nucleotide sequence ID" value="NZ_JAHWDP010000001.1"/>
</dbReference>
<gene>
    <name evidence="4 6" type="primary">accD</name>
    <name evidence="6" type="ORF">KXJ69_01035</name>
</gene>
<name>A0A9X1FLI9_9FLAO</name>
<dbReference type="PANTHER" id="PTHR42995:SF5">
    <property type="entry name" value="ACETYL-COENZYME A CARBOXYLASE CARBOXYL TRANSFERASE SUBUNIT BETA, CHLOROPLASTIC"/>
    <property type="match status" value="1"/>
</dbReference>
<evidence type="ECO:0000313" key="7">
    <source>
        <dbReference type="Proteomes" id="UP001138686"/>
    </source>
</evidence>
<evidence type="ECO:0000313" key="6">
    <source>
        <dbReference type="EMBL" id="MBW2936669.1"/>
    </source>
</evidence>
<dbReference type="HAMAP" id="MF_01395">
    <property type="entry name" value="AcetylCoA_CT_beta"/>
    <property type="match status" value="1"/>
</dbReference>
<dbReference type="GO" id="GO:0003989">
    <property type="term" value="F:acetyl-CoA carboxylase activity"/>
    <property type="evidence" value="ECO:0007669"/>
    <property type="project" value="InterPro"/>
</dbReference>
<comment type="caution">
    <text evidence="6">The sequence shown here is derived from an EMBL/GenBank/DDBJ whole genome shotgun (WGS) entry which is preliminary data.</text>
</comment>
<keyword evidence="6" id="KW-0436">Ligase</keyword>
<comment type="caution">
    <text evidence="4">Lacks conserved residue(s) required for the propagation of feature annotation.</text>
</comment>
<evidence type="ECO:0000256" key="2">
    <source>
        <dbReference type="ARBA" id="ARBA00022832"/>
    </source>
</evidence>
<dbReference type="InterPro" id="IPR029045">
    <property type="entry name" value="ClpP/crotonase-like_dom_sf"/>
</dbReference>
<keyword evidence="4" id="KW-0444">Lipid biosynthesis</keyword>
<dbReference type="Pfam" id="PF01039">
    <property type="entry name" value="Carboxyl_trans"/>
    <property type="match status" value="1"/>
</dbReference>
<dbReference type="EMBL" id="JAHWDP010000001">
    <property type="protein sequence ID" value="MBW2936669.1"/>
    <property type="molecule type" value="Genomic_DNA"/>
</dbReference>
<evidence type="ECO:0000256" key="4">
    <source>
        <dbReference type="HAMAP-Rule" id="MF_01395"/>
    </source>
</evidence>
<keyword evidence="4" id="KW-0067">ATP-binding</keyword>
<keyword evidence="4" id="KW-0547">Nucleotide-binding</keyword>
<dbReference type="GO" id="GO:0009317">
    <property type="term" value="C:acetyl-CoA carboxylase complex"/>
    <property type="evidence" value="ECO:0007669"/>
    <property type="project" value="InterPro"/>
</dbReference>
<dbReference type="GO" id="GO:0006633">
    <property type="term" value="P:fatty acid biosynthetic process"/>
    <property type="evidence" value="ECO:0007669"/>
    <property type="project" value="UniProtKB-KW"/>
</dbReference>
<dbReference type="Gene3D" id="3.90.226.10">
    <property type="entry name" value="2-enoyl-CoA Hydratase, Chain A, domain 1"/>
    <property type="match status" value="1"/>
</dbReference>
<dbReference type="PRINTS" id="PR01070">
    <property type="entry name" value="ACCCTRFRASEB"/>
</dbReference>
<dbReference type="GO" id="GO:2001295">
    <property type="term" value="P:malonyl-CoA biosynthetic process"/>
    <property type="evidence" value="ECO:0007669"/>
    <property type="project" value="UniProtKB-UniRule"/>
</dbReference>
<feature type="domain" description="CoA carboxyltransferase N-terminal" evidence="5">
    <location>
        <begin position="24"/>
        <end position="289"/>
    </location>
</feature>
<sequence>MAWFKRTKKGIQTPTDQKKDVPKGLWYKSPTGKIVDAEELERNFYVSPEDGYHVRIGSKEYFEILFDDNKFKELDKNLDSKDSLKFVDTKKYPDRLKDAQEKTGLKDAVRTAVGKSMGNDIVVACMDFSFIGGSMGSVVGEKIARAADYSLKKKLPFIIISKSGGARMMEAALSLMQLAKTSAKLAQLSKAKIPYISLCTDPTTGGTTASFAMLGDINISEPGALIGFAGPRVVRDTTGKELPDGFQTAEFVLEHGFLDFISHRKDLKRNINLYIDLIQNRPLREKELA</sequence>
<dbReference type="InterPro" id="IPR034733">
    <property type="entry name" value="AcCoA_carboxyl_beta"/>
</dbReference>
<keyword evidence="2 4" id="KW-0276">Fatty acid metabolism</keyword>
<dbReference type="GO" id="GO:0016743">
    <property type="term" value="F:carboxyl- or carbamoyltransferase activity"/>
    <property type="evidence" value="ECO:0007669"/>
    <property type="project" value="UniProtKB-UniRule"/>
</dbReference>
<reference evidence="6" key="1">
    <citation type="submission" date="2021-07" db="EMBL/GenBank/DDBJ databases">
        <title>Aureisphaera sp. CAU 1614 isolated from sea sediment.</title>
        <authorList>
            <person name="Kim W."/>
        </authorList>
    </citation>
    <scope>NUCLEOTIDE SEQUENCE</scope>
    <source>
        <strain evidence="6">CAU 1614</strain>
    </source>
</reference>
<protein>
    <recommendedName>
        <fullName evidence="4">Acetyl-coenzyme A carboxylase carboxyl transferase subunit beta</fullName>
        <shortName evidence="4">ACCase subunit beta</shortName>
        <shortName evidence="4">Acetyl-CoA carboxylase carboxyltransferase subunit beta</shortName>
        <ecNumber evidence="4">2.1.3.15</ecNumber>
    </recommendedName>
</protein>
<organism evidence="6 7">
    <name type="scientific">Halomarinibacterium sedimenti</name>
    <dbReference type="NCBI Taxonomy" id="2857106"/>
    <lineage>
        <taxon>Bacteria</taxon>
        <taxon>Pseudomonadati</taxon>
        <taxon>Bacteroidota</taxon>
        <taxon>Flavobacteriia</taxon>
        <taxon>Flavobacteriales</taxon>
        <taxon>Flavobacteriaceae</taxon>
        <taxon>Halomarinibacterium</taxon>
    </lineage>
</organism>
<comment type="catalytic activity">
    <reaction evidence="4">
        <text>N(6)-carboxybiotinyl-L-lysyl-[protein] + acetyl-CoA = N(6)-biotinyl-L-lysyl-[protein] + malonyl-CoA</text>
        <dbReference type="Rhea" id="RHEA:54728"/>
        <dbReference type="Rhea" id="RHEA-COMP:10505"/>
        <dbReference type="Rhea" id="RHEA-COMP:10506"/>
        <dbReference type="ChEBI" id="CHEBI:57288"/>
        <dbReference type="ChEBI" id="CHEBI:57384"/>
        <dbReference type="ChEBI" id="CHEBI:83144"/>
        <dbReference type="ChEBI" id="CHEBI:83145"/>
        <dbReference type="EC" id="2.1.3.15"/>
    </reaction>
</comment>
<comment type="subunit">
    <text evidence="4">Acetyl-CoA carboxylase is a heterohexamer composed of biotin carboxyl carrier protein (AccB), biotin carboxylase (AccC) and two subunits each of ACCase subunit alpha (AccA) and ACCase subunit beta (AccD).</text>
</comment>
<comment type="similarity">
    <text evidence="4">Belongs to the AccD/PCCB family.</text>
</comment>
<dbReference type="GO" id="GO:0005524">
    <property type="term" value="F:ATP binding"/>
    <property type="evidence" value="ECO:0007669"/>
    <property type="project" value="UniProtKB-KW"/>
</dbReference>
<dbReference type="AlphaFoldDB" id="A0A9X1FLI9"/>
<keyword evidence="4" id="KW-0963">Cytoplasm</keyword>
<dbReference type="EC" id="2.1.3.15" evidence="4"/>
<dbReference type="PANTHER" id="PTHR42995">
    <property type="entry name" value="ACETYL-COENZYME A CARBOXYLASE CARBOXYL TRANSFERASE SUBUNIT BETA, CHLOROPLASTIC"/>
    <property type="match status" value="1"/>
</dbReference>
<proteinExistence type="inferred from homology"/>
<keyword evidence="1 4" id="KW-0808">Transferase</keyword>
<evidence type="ECO:0000256" key="1">
    <source>
        <dbReference type="ARBA" id="ARBA00022679"/>
    </source>
</evidence>
<dbReference type="InterPro" id="IPR000438">
    <property type="entry name" value="Acetyl_CoA_COase_Trfase_b_su"/>
</dbReference>
<dbReference type="PROSITE" id="PS50980">
    <property type="entry name" value="COA_CT_NTER"/>
    <property type="match status" value="1"/>
</dbReference>
<dbReference type="InterPro" id="IPR011762">
    <property type="entry name" value="COA_CT_N"/>
</dbReference>
<comment type="subcellular location">
    <subcellularLocation>
        <location evidence="4">Cytoplasm</location>
    </subcellularLocation>
</comment>
<dbReference type="Proteomes" id="UP001138686">
    <property type="component" value="Unassembled WGS sequence"/>
</dbReference>
<evidence type="ECO:0000256" key="3">
    <source>
        <dbReference type="ARBA" id="ARBA00023160"/>
    </source>
</evidence>
<keyword evidence="3 4" id="KW-0275">Fatty acid biosynthesis</keyword>
<dbReference type="NCBIfam" id="TIGR00515">
    <property type="entry name" value="accD"/>
    <property type="match status" value="1"/>
</dbReference>
<keyword evidence="4" id="KW-0443">Lipid metabolism</keyword>
<keyword evidence="7" id="KW-1185">Reference proteome</keyword>
<comment type="function">
    <text evidence="4">Component of the acetyl coenzyme A carboxylase (ACC) complex. Biotin carboxylase (BC) catalyzes the carboxylation of biotin on its carrier protein (BCCP) and then the CO(2) group is transferred by the transcarboxylase to acetyl-CoA to form malonyl-CoA.</text>
</comment>
<evidence type="ECO:0000259" key="5">
    <source>
        <dbReference type="PROSITE" id="PS50980"/>
    </source>
</evidence>
<comment type="pathway">
    <text evidence="4">Lipid metabolism; malonyl-CoA biosynthesis; malonyl-CoA from acetyl-CoA: step 1/1.</text>
</comment>
<accession>A0A9X1FLI9</accession>